<dbReference type="PANTHER" id="PTHR42813:SF7">
    <property type="entry name" value="ALCOHOL DEHYDROGENASE (ZN-DEPENDENT)-RELATED"/>
    <property type="match status" value="1"/>
</dbReference>
<comment type="cofactor">
    <cofactor evidence="1">
        <name>Zn(2+)</name>
        <dbReference type="ChEBI" id="CHEBI:29105"/>
    </cofactor>
</comment>
<sequence>MKRIVFKKKHALEWENVPEPKISGNNQAIVRPIAVSRCDLDLPIIKGQTLFRPGIPIGHEFVAEIEETSPEISGEFPKGTKVIIPFQISCGLCSDCTTGHSKACTSVPYASHYGMGSSAKEFGGALSEKLWVPFAKQMLIPMPSDTDPIALAAISDNIVESWKLVGQWLDKKPNSPVMILGGFASSIALYSASLAVGMGASEVLYLDNDQERLRIAESMGANAVHYSVLPKSWEKKFPIVADCHGTKEGMDFSLKSISTEGIYGTASIFWTNKLEIPYLELYNTGAVVKIGRVDSREHIPEILKKISEKKIQPEKVVTKTCSFEEAVDAWLEPAIKLVVEMDRT</sequence>
<evidence type="ECO:0000256" key="1">
    <source>
        <dbReference type="ARBA" id="ARBA00001947"/>
    </source>
</evidence>
<keyword evidence="3" id="KW-0862">Zinc</keyword>
<evidence type="ECO:0000256" key="3">
    <source>
        <dbReference type="ARBA" id="ARBA00022833"/>
    </source>
</evidence>
<dbReference type="EMBL" id="NPEF02000005">
    <property type="protein sequence ID" value="MDV6235187.1"/>
    <property type="molecule type" value="Genomic_DNA"/>
</dbReference>
<dbReference type="RefSeq" id="WP_100764452.1">
    <property type="nucleotide sequence ID" value="NZ_NPEF02000005.1"/>
</dbReference>
<evidence type="ECO:0000313" key="7">
    <source>
        <dbReference type="Proteomes" id="UP000232122"/>
    </source>
</evidence>
<dbReference type="Gene3D" id="3.90.180.10">
    <property type="entry name" value="Medium-chain alcohol dehydrogenases, catalytic domain"/>
    <property type="match status" value="1"/>
</dbReference>
<protein>
    <submittedName>
        <fullName evidence="5 6">Alcohol dehydrogenase</fullName>
    </submittedName>
</protein>
<evidence type="ECO:0000259" key="4">
    <source>
        <dbReference type="Pfam" id="PF08240"/>
    </source>
</evidence>
<gene>
    <name evidence="6" type="ORF">CH379_00540</name>
    <name evidence="5" type="ORF">CH379_006045</name>
</gene>
<dbReference type="SUPFAM" id="SSF50129">
    <property type="entry name" value="GroES-like"/>
    <property type="match status" value="1"/>
</dbReference>
<evidence type="ECO:0000313" key="6">
    <source>
        <dbReference type="EMBL" id="PJZ94814.1"/>
    </source>
</evidence>
<dbReference type="Pfam" id="PF08240">
    <property type="entry name" value="ADH_N"/>
    <property type="match status" value="1"/>
</dbReference>
<name>A0A2N0BE50_9LEPT</name>
<reference evidence="5 7" key="2">
    <citation type="journal article" date="2018" name="Microb. Genom.">
        <title>Deciphering the unexplored Leptospira diversity from soils uncovers genomic evolution to virulence.</title>
        <authorList>
            <person name="Thibeaux R."/>
            <person name="Iraola G."/>
            <person name="Ferres I."/>
            <person name="Bierque E."/>
            <person name="Girault D."/>
            <person name="Soupe-Gilbert M.E."/>
            <person name="Picardeau M."/>
            <person name="Goarant C."/>
        </authorList>
    </citation>
    <scope>NUCLEOTIDE SEQUENCE [LARGE SCALE GENOMIC DNA]</scope>
    <source>
        <strain evidence="5 7">ATI7-C-A5</strain>
    </source>
</reference>
<accession>A0A2N0BE50</accession>
<dbReference type="PANTHER" id="PTHR42813">
    <property type="entry name" value="ZINC-TYPE ALCOHOL DEHYDROGENASE-LIKE"/>
    <property type="match status" value="1"/>
</dbReference>
<reference evidence="6" key="1">
    <citation type="submission" date="2017-07" db="EMBL/GenBank/DDBJ databases">
        <title>Leptospira spp. isolated from tropical soils.</title>
        <authorList>
            <person name="Thibeaux R."/>
            <person name="Iraola G."/>
            <person name="Ferres I."/>
            <person name="Bierque E."/>
            <person name="Girault D."/>
            <person name="Soupe-Gilbert M.-E."/>
            <person name="Picardeau M."/>
            <person name="Goarant C."/>
        </authorList>
    </citation>
    <scope>NUCLEOTIDE SEQUENCE [LARGE SCALE GENOMIC DNA]</scope>
    <source>
        <strain evidence="6">ATI7-C-A5</strain>
    </source>
</reference>
<dbReference type="InterPro" id="IPR036291">
    <property type="entry name" value="NAD(P)-bd_dom_sf"/>
</dbReference>
<keyword evidence="7" id="KW-1185">Reference proteome</keyword>
<dbReference type="InterPro" id="IPR011032">
    <property type="entry name" value="GroES-like_sf"/>
</dbReference>
<dbReference type="AlphaFoldDB" id="A0A2N0BE50"/>
<dbReference type="InterPro" id="IPR013154">
    <property type="entry name" value="ADH-like_N"/>
</dbReference>
<proteinExistence type="predicted"/>
<evidence type="ECO:0000256" key="2">
    <source>
        <dbReference type="ARBA" id="ARBA00022723"/>
    </source>
</evidence>
<comment type="caution">
    <text evidence="6">The sequence shown here is derived from an EMBL/GenBank/DDBJ whole genome shotgun (WGS) entry which is preliminary data.</text>
</comment>
<feature type="domain" description="Alcohol dehydrogenase-like N-terminal" evidence="4">
    <location>
        <begin position="25"/>
        <end position="143"/>
    </location>
</feature>
<reference evidence="5" key="3">
    <citation type="submission" date="2023-10" db="EMBL/GenBank/DDBJ databases">
        <authorList>
            <person name="Picardeau M."/>
            <person name="Thibeaux R."/>
        </authorList>
    </citation>
    <scope>NUCLEOTIDE SEQUENCE</scope>
    <source>
        <strain evidence="5">ATI7-C-A5</strain>
    </source>
</reference>
<dbReference type="EMBL" id="NPEF01000003">
    <property type="protein sequence ID" value="PJZ94814.1"/>
    <property type="molecule type" value="Genomic_DNA"/>
</dbReference>
<dbReference type="Proteomes" id="UP000232122">
    <property type="component" value="Unassembled WGS sequence"/>
</dbReference>
<dbReference type="GO" id="GO:0046872">
    <property type="term" value="F:metal ion binding"/>
    <property type="evidence" value="ECO:0007669"/>
    <property type="project" value="UniProtKB-KW"/>
</dbReference>
<evidence type="ECO:0000313" key="5">
    <source>
        <dbReference type="EMBL" id="MDV6235187.1"/>
    </source>
</evidence>
<dbReference type="Gene3D" id="3.40.50.720">
    <property type="entry name" value="NAD(P)-binding Rossmann-like Domain"/>
    <property type="match status" value="1"/>
</dbReference>
<organism evidence="6">
    <name type="scientific">Leptospira ellisii</name>
    <dbReference type="NCBI Taxonomy" id="2023197"/>
    <lineage>
        <taxon>Bacteria</taxon>
        <taxon>Pseudomonadati</taxon>
        <taxon>Spirochaetota</taxon>
        <taxon>Spirochaetia</taxon>
        <taxon>Leptospirales</taxon>
        <taxon>Leptospiraceae</taxon>
        <taxon>Leptospira</taxon>
    </lineage>
</organism>
<dbReference type="OrthoDB" id="9777057at2"/>
<keyword evidence="2" id="KW-0479">Metal-binding</keyword>
<dbReference type="SUPFAM" id="SSF51735">
    <property type="entry name" value="NAD(P)-binding Rossmann-fold domains"/>
    <property type="match status" value="1"/>
</dbReference>